<gene>
    <name evidence="1" type="ORF">KDA27_22980</name>
</gene>
<evidence type="ECO:0000313" key="1">
    <source>
        <dbReference type="EMBL" id="MCA9758676.1"/>
    </source>
</evidence>
<proteinExistence type="predicted"/>
<reference evidence="1" key="1">
    <citation type="submission" date="2020-04" db="EMBL/GenBank/DDBJ databases">
        <authorList>
            <person name="Zhang T."/>
        </authorList>
    </citation>
    <scope>NUCLEOTIDE SEQUENCE</scope>
    <source>
        <strain evidence="1">HKST-UBA02</strain>
    </source>
</reference>
<dbReference type="Proteomes" id="UP000739538">
    <property type="component" value="Unassembled WGS sequence"/>
</dbReference>
<name>A0A956SFU7_UNCEI</name>
<sequence>MEERSIESKETVPASRKLGKDEALELAKGATRVIVAKGKKVTEYRPGRDDLGEIAEAMLGPTGNLRAPTIRRGKTVIVGYSDEVFGDVFES</sequence>
<protein>
    <submittedName>
        <fullName evidence="1">Uncharacterized protein</fullName>
    </submittedName>
</protein>
<dbReference type="EMBL" id="JAGQHS010000198">
    <property type="protein sequence ID" value="MCA9758676.1"/>
    <property type="molecule type" value="Genomic_DNA"/>
</dbReference>
<accession>A0A956SFU7</accession>
<organism evidence="1 2">
    <name type="scientific">Eiseniibacteriota bacterium</name>
    <dbReference type="NCBI Taxonomy" id="2212470"/>
    <lineage>
        <taxon>Bacteria</taxon>
        <taxon>Candidatus Eiseniibacteriota</taxon>
    </lineage>
</organism>
<evidence type="ECO:0000313" key="2">
    <source>
        <dbReference type="Proteomes" id="UP000739538"/>
    </source>
</evidence>
<comment type="caution">
    <text evidence="1">The sequence shown here is derived from an EMBL/GenBank/DDBJ whole genome shotgun (WGS) entry which is preliminary data.</text>
</comment>
<dbReference type="AlphaFoldDB" id="A0A956SFU7"/>
<reference evidence="1" key="2">
    <citation type="journal article" date="2021" name="Microbiome">
        <title>Successional dynamics and alternative stable states in a saline activated sludge microbial community over 9 years.</title>
        <authorList>
            <person name="Wang Y."/>
            <person name="Ye J."/>
            <person name="Ju F."/>
            <person name="Liu L."/>
            <person name="Boyd J.A."/>
            <person name="Deng Y."/>
            <person name="Parks D.H."/>
            <person name="Jiang X."/>
            <person name="Yin X."/>
            <person name="Woodcroft B.J."/>
            <person name="Tyson G.W."/>
            <person name="Hugenholtz P."/>
            <person name="Polz M.F."/>
            <person name="Zhang T."/>
        </authorList>
    </citation>
    <scope>NUCLEOTIDE SEQUENCE</scope>
    <source>
        <strain evidence="1">HKST-UBA02</strain>
    </source>
</reference>